<dbReference type="InterPro" id="IPR026750">
    <property type="entry name" value="NTAN1"/>
</dbReference>
<keyword evidence="2" id="KW-1185">Reference proteome</keyword>
<dbReference type="PANTHER" id="PTHR12498">
    <property type="entry name" value="N-TERMINAL ASPARAGINE AMIDOHYDROLASE"/>
    <property type="match status" value="1"/>
</dbReference>
<dbReference type="PANTHER" id="PTHR12498:SF0">
    <property type="entry name" value="PROTEIN N-TERMINAL ASPARAGINE AMIDOHYDROLASE"/>
    <property type="match status" value="1"/>
</dbReference>
<dbReference type="AlphaFoldDB" id="W9SDX8"/>
<dbReference type="eggNOG" id="ENOG502QSQW">
    <property type="taxonomic scope" value="Eukaryota"/>
</dbReference>
<dbReference type="STRING" id="981085.W9SDX8"/>
<organism evidence="1 2">
    <name type="scientific">Morus notabilis</name>
    <dbReference type="NCBI Taxonomy" id="981085"/>
    <lineage>
        <taxon>Eukaryota</taxon>
        <taxon>Viridiplantae</taxon>
        <taxon>Streptophyta</taxon>
        <taxon>Embryophyta</taxon>
        <taxon>Tracheophyta</taxon>
        <taxon>Spermatophyta</taxon>
        <taxon>Magnoliopsida</taxon>
        <taxon>eudicotyledons</taxon>
        <taxon>Gunneridae</taxon>
        <taxon>Pentapetalae</taxon>
        <taxon>rosids</taxon>
        <taxon>fabids</taxon>
        <taxon>Rosales</taxon>
        <taxon>Moraceae</taxon>
        <taxon>Moreae</taxon>
        <taxon>Morus</taxon>
    </lineage>
</organism>
<dbReference type="GO" id="GO:0005634">
    <property type="term" value="C:nucleus"/>
    <property type="evidence" value="ECO:0007669"/>
    <property type="project" value="TreeGrafter"/>
</dbReference>
<dbReference type="Proteomes" id="UP000030645">
    <property type="component" value="Unassembled WGS sequence"/>
</dbReference>
<dbReference type="GO" id="GO:0008418">
    <property type="term" value="F:protein-N-terminal asparagine amidohydrolase activity"/>
    <property type="evidence" value="ECO:0007669"/>
    <property type="project" value="InterPro"/>
</dbReference>
<dbReference type="Pfam" id="PF14736">
    <property type="entry name" value="N_Asn_amidohyd"/>
    <property type="match status" value="1"/>
</dbReference>
<evidence type="ECO:0000313" key="2">
    <source>
        <dbReference type="Proteomes" id="UP000030645"/>
    </source>
</evidence>
<reference evidence="2" key="1">
    <citation type="submission" date="2013-01" db="EMBL/GenBank/DDBJ databases">
        <title>Draft Genome Sequence of a Mulberry Tree, Morus notabilis C.K. Schneid.</title>
        <authorList>
            <person name="He N."/>
            <person name="Zhao S."/>
        </authorList>
    </citation>
    <scope>NUCLEOTIDE SEQUENCE</scope>
</reference>
<sequence>MEHPSLVSASKAFKAIPERKFSLAEESGTERPEKSKWVYLFQREYATVDPALVDFVGTDEATTCVGFAIRDRKNGMVSVAHMDSPNVVDKGLNQMLSTFVHQSFDDDLDHDSSSSSSESDVRLNGYSLPLCTKIIKSLRKRTEKFHLQTLFVLARNTWRDSEENAHPIFSGFVVETSTGSVIPARFDNTSRCPDEMIRRIRASAAYEDRKWDGKLLETYDTQTDTFKIAPCRWSTENQERIARFLRAQSDSYILLNCSTSPFAEAPDFVQNERKKWDYLIENPDWRKAFPMEQPHVFERTGDGGWTRC</sequence>
<dbReference type="GO" id="GO:0006511">
    <property type="term" value="P:ubiquitin-dependent protein catabolic process"/>
    <property type="evidence" value="ECO:0007669"/>
    <property type="project" value="TreeGrafter"/>
</dbReference>
<name>W9SDX8_9ROSA</name>
<accession>W9SDX8</accession>
<proteinExistence type="predicted"/>
<gene>
    <name evidence="1" type="ORF">L484_002414</name>
</gene>
<protein>
    <recommendedName>
        <fullName evidence="3">Protein N-terminal asparagine amidohydrolase</fullName>
    </recommendedName>
</protein>
<evidence type="ECO:0008006" key="3">
    <source>
        <dbReference type="Google" id="ProtNLM"/>
    </source>
</evidence>
<evidence type="ECO:0000313" key="1">
    <source>
        <dbReference type="EMBL" id="EXC42164.1"/>
    </source>
</evidence>
<dbReference type="EMBL" id="KE621976">
    <property type="protein sequence ID" value="EXC42164.1"/>
    <property type="molecule type" value="Genomic_DNA"/>
</dbReference>